<dbReference type="Proteomes" id="UP000663873">
    <property type="component" value="Unassembled WGS sequence"/>
</dbReference>
<reference evidence="2" key="1">
    <citation type="submission" date="2021-02" db="EMBL/GenBank/DDBJ databases">
        <authorList>
            <person name="Nowell W R."/>
        </authorList>
    </citation>
    <scope>NUCLEOTIDE SEQUENCE</scope>
</reference>
<evidence type="ECO:0000313" key="2">
    <source>
        <dbReference type="EMBL" id="CAF4636646.1"/>
    </source>
</evidence>
<proteinExistence type="predicted"/>
<protein>
    <submittedName>
        <fullName evidence="2">Uncharacterized protein</fullName>
    </submittedName>
</protein>
<gene>
    <name evidence="2" type="ORF">UJA718_LOCUS32882</name>
</gene>
<evidence type="ECO:0000256" key="1">
    <source>
        <dbReference type="SAM" id="MobiDB-lite"/>
    </source>
</evidence>
<organism evidence="2 3">
    <name type="scientific">Rotaria socialis</name>
    <dbReference type="NCBI Taxonomy" id="392032"/>
    <lineage>
        <taxon>Eukaryota</taxon>
        <taxon>Metazoa</taxon>
        <taxon>Spiralia</taxon>
        <taxon>Gnathifera</taxon>
        <taxon>Rotifera</taxon>
        <taxon>Eurotatoria</taxon>
        <taxon>Bdelloidea</taxon>
        <taxon>Philodinida</taxon>
        <taxon>Philodinidae</taxon>
        <taxon>Rotaria</taxon>
    </lineage>
</organism>
<accession>A0A821EIN9</accession>
<sequence>MLKSQNNGYFDDYNSIDYKEKFQILLLKYYLGIQTSQSSSSNEPKSRTLPLRSSSLVEPQVSSSSSQQPPAGKKKSGGFFSMKRK</sequence>
<feature type="region of interest" description="Disordered" evidence="1">
    <location>
        <begin position="35"/>
        <end position="85"/>
    </location>
</feature>
<dbReference type="AlphaFoldDB" id="A0A821EIN9"/>
<feature type="compositionally biased region" description="Basic residues" evidence="1">
    <location>
        <begin position="72"/>
        <end position="85"/>
    </location>
</feature>
<name>A0A821EIN9_9BILA</name>
<comment type="caution">
    <text evidence="2">The sequence shown here is derived from an EMBL/GenBank/DDBJ whole genome shotgun (WGS) entry which is preliminary data.</text>
</comment>
<evidence type="ECO:0000313" key="3">
    <source>
        <dbReference type="Proteomes" id="UP000663873"/>
    </source>
</evidence>
<keyword evidence="3" id="KW-1185">Reference proteome</keyword>
<feature type="compositionally biased region" description="Low complexity" evidence="1">
    <location>
        <begin position="53"/>
        <end position="70"/>
    </location>
</feature>
<dbReference type="EMBL" id="CAJOBP010028562">
    <property type="protein sequence ID" value="CAF4636646.1"/>
    <property type="molecule type" value="Genomic_DNA"/>
</dbReference>